<evidence type="ECO:0000313" key="7">
    <source>
        <dbReference type="EMBL" id="KII60268.1"/>
    </source>
</evidence>
<evidence type="ECO:0000256" key="4">
    <source>
        <dbReference type="ARBA" id="ARBA00022694"/>
    </source>
</evidence>
<accession>A0A0C2I552</accession>
<protein>
    <submittedName>
        <fullName evidence="7">tRNA-dihydrouridine(20) synthase [NAD(P)+]-like protein</fullName>
    </submittedName>
</protein>
<proteinExistence type="predicted"/>
<name>A0A0C2I552_THEKT</name>
<dbReference type="InterPro" id="IPR013785">
    <property type="entry name" value="Aldolase_TIM"/>
</dbReference>
<dbReference type="PANTHER" id="PTHR45936">
    <property type="entry name" value="TRNA-DIHYDROURIDINE(20) SYNTHASE [NAD(P)+]-LIKE"/>
    <property type="match status" value="1"/>
</dbReference>
<evidence type="ECO:0000313" key="8">
    <source>
        <dbReference type="Proteomes" id="UP000031668"/>
    </source>
</evidence>
<comment type="cofactor">
    <cofactor evidence="1">
        <name>FMN</name>
        <dbReference type="ChEBI" id="CHEBI:58210"/>
    </cofactor>
</comment>
<gene>
    <name evidence="7" type="ORF">RF11_15365</name>
</gene>
<feature type="domain" description="DUS-like FMN-binding" evidence="6">
    <location>
        <begin position="11"/>
        <end position="214"/>
    </location>
</feature>
<evidence type="ECO:0000256" key="5">
    <source>
        <dbReference type="ARBA" id="ARBA00023002"/>
    </source>
</evidence>
<dbReference type="PROSITE" id="PS01136">
    <property type="entry name" value="UPF0034"/>
    <property type="match status" value="1"/>
</dbReference>
<dbReference type="GO" id="GO:0050660">
    <property type="term" value="F:flavin adenine dinucleotide binding"/>
    <property type="evidence" value="ECO:0007669"/>
    <property type="project" value="InterPro"/>
</dbReference>
<keyword evidence="4" id="KW-0819">tRNA processing</keyword>
<dbReference type="OrthoDB" id="10262250at2759"/>
<dbReference type="GO" id="GO:0017150">
    <property type="term" value="F:tRNA dihydrouridine synthase activity"/>
    <property type="evidence" value="ECO:0007669"/>
    <property type="project" value="InterPro"/>
</dbReference>
<dbReference type="Proteomes" id="UP000031668">
    <property type="component" value="Unassembled WGS sequence"/>
</dbReference>
<evidence type="ECO:0000256" key="1">
    <source>
        <dbReference type="ARBA" id="ARBA00001917"/>
    </source>
</evidence>
<evidence type="ECO:0000256" key="3">
    <source>
        <dbReference type="ARBA" id="ARBA00022643"/>
    </source>
</evidence>
<dbReference type="GO" id="GO:0005737">
    <property type="term" value="C:cytoplasm"/>
    <property type="evidence" value="ECO:0007669"/>
    <property type="project" value="TreeGrafter"/>
</dbReference>
<reference evidence="7 8" key="1">
    <citation type="journal article" date="2014" name="Genome Biol. Evol.">
        <title>The genome of the myxosporean Thelohanellus kitauei shows adaptations to nutrient acquisition within its fish host.</title>
        <authorList>
            <person name="Yang Y."/>
            <person name="Xiong J."/>
            <person name="Zhou Z."/>
            <person name="Huo F."/>
            <person name="Miao W."/>
            <person name="Ran C."/>
            <person name="Liu Y."/>
            <person name="Zhang J."/>
            <person name="Feng J."/>
            <person name="Wang M."/>
            <person name="Wang M."/>
            <person name="Wang L."/>
            <person name="Yao B."/>
        </authorList>
    </citation>
    <scope>NUCLEOTIDE SEQUENCE [LARGE SCALE GENOMIC DNA]</scope>
    <source>
        <strain evidence="7">Wuqing</strain>
    </source>
</reference>
<keyword evidence="5" id="KW-0560">Oxidoreductase</keyword>
<dbReference type="EMBL" id="JWZT01005709">
    <property type="protein sequence ID" value="KII60268.1"/>
    <property type="molecule type" value="Genomic_DNA"/>
</dbReference>
<evidence type="ECO:0000256" key="2">
    <source>
        <dbReference type="ARBA" id="ARBA00022630"/>
    </source>
</evidence>
<dbReference type="AlphaFoldDB" id="A0A0C2I552"/>
<dbReference type="CDD" id="cd02801">
    <property type="entry name" value="DUS_like_FMN"/>
    <property type="match status" value="1"/>
</dbReference>
<dbReference type="Gene3D" id="3.20.20.70">
    <property type="entry name" value="Aldolase class I"/>
    <property type="match status" value="1"/>
</dbReference>
<dbReference type="InterPro" id="IPR052582">
    <property type="entry name" value="tRNA-DUS-like"/>
</dbReference>
<sequence>MNSTRVVNGKSEVISESLNSVDFMNPQNSLVFRTTKSEKHRLVFQLGTASPERALKVLKLIEKDVTALDINMGCPKHFSISGGMGAALLSDKEKAYEILETLVRNSTIPITCKIRLLPGDISRTVDFIEHLLPSGVVAITVHGRTKCQRSSEPCNIEGLRHICEVFKHRVPIIVNGESLNIQTKRDIDLFKELCGATSVMIGRAAIWNPAIFSNEVVPFQTVIDEIIRLFMRWDLDFRGLKYILIRMKCGSIPGGEKISSADSYESIWSADV</sequence>
<organism evidence="7 8">
    <name type="scientific">Thelohanellus kitauei</name>
    <name type="common">Myxosporean</name>
    <dbReference type="NCBI Taxonomy" id="669202"/>
    <lineage>
        <taxon>Eukaryota</taxon>
        <taxon>Metazoa</taxon>
        <taxon>Cnidaria</taxon>
        <taxon>Myxozoa</taxon>
        <taxon>Myxosporea</taxon>
        <taxon>Bivalvulida</taxon>
        <taxon>Platysporina</taxon>
        <taxon>Myxobolidae</taxon>
        <taxon>Thelohanellus</taxon>
    </lineage>
</organism>
<dbReference type="Pfam" id="PF01207">
    <property type="entry name" value="Dus"/>
    <property type="match status" value="1"/>
</dbReference>
<dbReference type="InterPro" id="IPR035587">
    <property type="entry name" value="DUS-like_FMN-bd"/>
</dbReference>
<keyword evidence="3" id="KW-0288">FMN</keyword>
<dbReference type="InterPro" id="IPR018517">
    <property type="entry name" value="tRNA_hU_synthase_CS"/>
</dbReference>
<comment type="caution">
    <text evidence="7">The sequence shown here is derived from an EMBL/GenBank/DDBJ whole genome shotgun (WGS) entry which is preliminary data.</text>
</comment>
<evidence type="ECO:0000259" key="6">
    <source>
        <dbReference type="Pfam" id="PF01207"/>
    </source>
</evidence>
<keyword evidence="2" id="KW-0285">Flavoprotein</keyword>
<dbReference type="SUPFAM" id="SSF51395">
    <property type="entry name" value="FMN-linked oxidoreductases"/>
    <property type="match status" value="1"/>
</dbReference>
<keyword evidence="8" id="KW-1185">Reference proteome</keyword>
<dbReference type="PANTHER" id="PTHR45936:SF1">
    <property type="entry name" value="TRNA-DIHYDROURIDINE(20) SYNTHASE [NAD(P)+]-LIKE"/>
    <property type="match status" value="1"/>
</dbReference>